<dbReference type="Proteomes" id="UP000192223">
    <property type="component" value="Unplaced"/>
</dbReference>
<keyword evidence="2" id="KW-1185">Reference proteome</keyword>
<dbReference type="OrthoDB" id="6781159at2759"/>
<dbReference type="RefSeq" id="XP_018325520.1">
    <property type="nucleotide sequence ID" value="XM_018470018.1"/>
</dbReference>
<evidence type="ECO:0000256" key="1">
    <source>
        <dbReference type="SAM" id="SignalP"/>
    </source>
</evidence>
<organism evidence="2 3">
    <name type="scientific">Agrilus planipennis</name>
    <name type="common">Emerald ash borer</name>
    <name type="synonym">Agrilus marcopoli</name>
    <dbReference type="NCBI Taxonomy" id="224129"/>
    <lineage>
        <taxon>Eukaryota</taxon>
        <taxon>Metazoa</taxon>
        <taxon>Ecdysozoa</taxon>
        <taxon>Arthropoda</taxon>
        <taxon>Hexapoda</taxon>
        <taxon>Insecta</taxon>
        <taxon>Pterygota</taxon>
        <taxon>Neoptera</taxon>
        <taxon>Endopterygota</taxon>
        <taxon>Coleoptera</taxon>
        <taxon>Polyphaga</taxon>
        <taxon>Elateriformia</taxon>
        <taxon>Buprestoidea</taxon>
        <taxon>Buprestidae</taxon>
        <taxon>Agrilinae</taxon>
        <taxon>Agrilus</taxon>
    </lineage>
</organism>
<dbReference type="GeneID" id="108737274"/>
<protein>
    <submittedName>
        <fullName evidence="3">Uncharacterized protein LOC108737274 isoform X1</fullName>
    </submittedName>
</protein>
<dbReference type="KEGG" id="apln:108737274"/>
<sequence length="822" mass="94136">MFAQVLQILLSATILSTVAEQASNIEFNNERKSGINNLNANDSPDEDNNQIVRRSLLNEKVTQNEDIYYRTFYGYSSETTTKPNNQHDIDTESVDYKGRQELTTIPSYQDNSFVDERDLTVEESIGFGNRKSKKYEKNPTNQDLYTNSNDKRFTYSKQPKPSSYDKVNDYDDAFLEIQNLGSFGSKLHLKANEPKRNNQKTPSPINDVITFNLKKRKKPSRLIPNTNEIITGLDVLNINEAITSDEDNSEKNTKLGTNNDNVIQNATENIESYIQTDDHNKDVYHTAAQSITDNRVSQVKYNGDFFQKPLVEDNLATDTTISEAVTPEYRVTKISQHKVTNLSKNPIVVPDIEATIGKRVTPTQYYFKTTSYTLKPFALAEALKGNFTDKLSGFKDTKSRVVVDIQKSVPIYLGSITKYLRNNFNNNNNNTLDKISVYPQQKNRNSVEPNLQNNLFPVEPIADDKVNYTETRLPPPSYVPYQFEVITPSPTPPTGNIQSESNVTEEYVLLPLDDAANSQIAPLDSSSESKEVQPNLYFVPQLAQNNTLTDYNKDTRYYEDKTNDNYNRNPDDYPQYFTYTLPLPTEPPRLLNVPLNKQVLLPEVHRPAGNNNLFPYMTPYSVPQPINQHHYLDSFLTFQQPPPVNIPPAIRHSYFPALPSNAKPEEPKVLPALPLEFFQIHFPNFNQNKDFKRGRYDYPKINVPNFRKNRAKQVVNHRYPVHPPATTQSPPAFTKTVHQPNNNYQNNPSNNINNNNNLKLQRPADLESSNSAKIEHYGHNFRSNRNARHNFDNVKMEYGFMPPLIPSMQIDEYGRPIEDTKS</sequence>
<evidence type="ECO:0000313" key="2">
    <source>
        <dbReference type="Proteomes" id="UP000192223"/>
    </source>
</evidence>
<keyword evidence="1" id="KW-0732">Signal</keyword>
<feature type="chain" id="PRO_5010740957" evidence="1">
    <location>
        <begin position="20"/>
        <end position="822"/>
    </location>
</feature>
<proteinExistence type="predicted"/>
<gene>
    <name evidence="3" type="primary">LOC108737274</name>
</gene>
<evidence type="ECO:0000313" key="3">
    <source>
        <dbReference type="RefSeq" id="XP_018325520.1"/>
    </source>
</evidence>
<accession>A0A1W4WZM6</accession>
<reference evidence="3" key="1">
    <citation type="submission" date="2025-08" db="UniProtKB">
        <authorList>
            <consortium name="RefSeq"/>
        </authorList>
    </citation>
    <scope>IDENTIFICATION</scope>
    <source>
        <tissue evidence="3">Entire body</tissue>
    </source>
</reference>
<name>A0A1W4WZM6_AGRPL</name>
<dbReference type="InParanoid" id="A0A1W4WZM6"/>
<feature type="signal peptide" evidence="1">
    <location>
        <begin position="1"/>
        <end position="19"/>
    </location>
</feature>
<dbReference type="AlphaFoldDB" id="A0A1W4WZM6"/>